<dbReference type="AlphaFoldDB" id="A0A2J7ZJM9"/>
<keyword evidence="3" id="KW-1185">Reference proteome</keyword>
<evidence type="ECO:0000313" key="3">
    <source>
        <dbReference type="Proteomes" id="UP000236333"/>
    </source>
</evidence>
<feature type="non-terminal residue" evidence="2">
    <location>
        <position position="146"/>
    </location>
</feature>
<gene>
    <name evidence="2" type="ORF">TSOC_013715</name>
</gene>
<organism evidence="2 3">
    <name type="scientific">Tetrabaena socialis</name>
    <dbReference type="NCBI Taxonomy" id="47790"/>
    <lineage>
        <taxon>Eukaryota</taxon>
        <taxon>Viridiplantae</taxon>
        <taxon>Chlorophyta</taxon>
        <taxon>core chlorophytes</taxon>
        <taxon>Chlorophyceae</taxon>
        <taxon>CS clade</taxon>
        <taxon>Chlamydomonadales</taxon>
        <taxon>Tetrabaenaceae</taxon>
        <taxon>Tetrabaena</taxon>
    </lineage>
</organism>
<accession>A0A2J7ZJM9</accession>
<reference evidence="2 3" key="1">
    <citation type="journal article" date="2017" name="Mol. Biol. Evol.">
        <title>The 4-celled Tetrabaena socialis nuclear genome reveals the essential components for genetic control of cell number at the origin of multicellularity in the volvocine lineage.</title>
        <authorList>
            <person name="Featherston J."/>
            <person name="Arakaki Y."/>
            <person name="Hanschen E.R."/>
            <person name="Ferris P.J."/>
            <person name="Michod R.E."/>
            <person name="Olson B.J.S.C."/>
            <person name="Nozaki H."/>
            <person name="Durand P.M."/>
        </authorList>
    </citation>
    <scope>NUCLEOTIDE SEQUENCE [LARGE SCALE GENOMIC DNA]</scope>
    <source>
        <strain evidence="2 3">NIES-571</strain>
    </source>
</reference>
<comment type="caution">
    <text evidence="2">The sequence shown here is derived from an EMBL/GenBank/DDBJ whole genome shotgun (WGS) entry which is preliminary data.</text>
</comment>
<protein>
    <submittedName>
        <fullName evidence="2">Uncharacterized protein</fullName>
    </submittedName>
</protein>
<feature type="compositionally biased region" description="Pro residues" evidence="1">
    <location>
        <begin position="1"/>
        <end position="22"/>
    </location>
</feature>
<evidence type="ECO:0000313" key="2">
    <source>
        <dbReference type="EMBL" id="PNH00460.1"/>
    </source>
</evidence>
<dbReference type="Proteomes" id="UP000236333">
    <property type="component" value="Unassembled WGS sequence"/>
</dbReference>
<sequence>MDLNDPSPPQRPLARLRPPPSQPAGGSDWQAAMQGRINNVEAVGEATGERSKERKFVIADSVEPLVQHCMAVTSHRRSSRSSRSAGTASPPRASPAAPFGGPPAPAVAAADATDAAAAAAVLGLASGSCRACAHRAASCARASLVA</sequence>
<evidence type="ECO:0000256" key="1">
    <source>
        <dbReference type="SAM" id="MobiDB-lite"/>
    </source>
</evidence>
<feature type="region of interest" description="Disordered" evidence="1">
    <location>
        <begin position="1"/>
        <end position="52"/>
    </location>
</feature>
<name>A0A2J7ZJM9_9CHLO</name>
<proteinExistence type="predicted"/>
<dbReference type="EMBL" id="PGGS01001389">
    <property type="protein sequence ID" value="PNH00460.1"/>
    <property type="molecule type" value="Genomic_DNA"/>
</dbReference>
<feature type="region of interest" description="Disordered" evidence="1">
    <location>
        <begin position="72"/>
        <end position="107"/>
    </location>
</feature>
<feature type="compositionally biased region" description="Low complexity" evidence="1">
    <location>
        <begin position="81"/>
        <end position="99"/>
    </location>
</feature>